<dbReference type="Gene3D" id="3.40.228.10">
    <property type="entry name" value="Dimethylsulfoxide Reductase, domain 2"/>
    <property type="match status" value="1"/>
</dbReference>
<keyword evidence="11" id="KW-1185">Reference proteome</keyword>
<dbReference type="InterPro" id="IPR006657">
    <property type="entry name" value="MoPterin_dinucl-bd_dom"/>
</dbReference>
<keyword evidence="5" id="KW-0732">Signal</keyword>
<dbReference type="InterPro" id="IPR006311">
    <property type="entry name" value="TAT_signal"/>
</dbReference>
<keyword evidence="2" id="KW-0004">4Fe-4S</keyword>
<keyword evidence="4" id="KW-0479">Metal-binding</keyword>
<dbReference type="PROSITE" id="PS51669">
    <property type="entry name" value="4FE4S_MOW_BIS_MGD"/>
    <property type="match status" value="1"/>
</dbReference>
<keyword evidence="8" id="KW-0411">Iron-sulfur</keyword>
<keyword evidence="7" id="KW-0408">Iron</keyword>
<evidence type="ECO:0000313" key="11">
    <source>
        <dbReference type="Proteomes" id="UP000254000"/>
    </source>
</evidence>
<evidence type="ECO:0000256" key="4">
    <source>
        <dbReference type="ARBA" id="ARBA00022723"/>
    </source>
</evidence>
<dbReference type="Gene3D" id="3.40.50.740">
    <property type="match status" value="2"/>
</dbReference>
<protein>
    <submittedName>
        <fullName evidence="10">Molybdopterin oxidoreductase</fullName>
    </submittedName>
</protein>
<dbReference type="SUPFAM" id="SSF50692">
    <property type="entry name" value="ADC-like"/>
    <property type="match status" value="1"/>
</dbReference>
<dbReference type="PROSITE" id="PS51257">
    <property type="entry name" value="PROKAR_LIPOPROTEIN"/>
    <property type="match status" value="1"/>
</dbReference>
<dbReference type="InterPro" id="IPR006963">
    <property type="entry name" value="Mopterin_OxRdtase_4Fe-4S_dom"/>
</dbReference>
<reference evidence="10 11" key="1">
    <citation type="journal article" date="2018" name="Elife">
        <title>Discovery and characterization of a prevalent human gut bacterial enzyme sufficient for the inactivation of a family of plant toxins.</title>
        <authorList>
            <person name="Koppel N."/>
            <person name="Bisanz J.E."/>
            <person name="Pandelia M.E."/>
            <person name="Turnbaugh P.J."/>
            <person name="Balskus E.P."/>
        </authorList>
    </citation>
    <scope>NUCLEOTIDE SEQUENCE [LARGE SCALE GENOMIC DNA]</scope>
    <source>
        <strain evidence="10 11">3C</strain>
    </source>
</reference>
<comment type="similarity">
    <text evidence="1">Belongs to the prokaryotic molybdopterin-containing oxidoreductase family.</text>
</comment>
<dbReference type="GO" id="GO:0043546">
    <property type="term" value="F:molybdopterin cofactor binding"/>
    <property type="evidence" value="ECO:0007669"/>
    <property type="project" value="InterPro"/>
</dbReference>
<dbReference type="Pfam" id="PF04879">
    <property type="entry name" value="Molybdop_Fe4S4"/>
    <property type="match status" value="1"/>
</dbReference>
<dbReference type="PROSITE" id="PS51318">
    <property type="entry name" value="TAT"/>
    <property type="match status" value="1"/>
</dbReference>
<dbReference type="OrthoDB" id="7376058at2"/>
<keyword evidence="6" id="KW-0560">Oxidoreductase</keyword>
<dbReference type="GO" id="GO:0051539">
    <property type="term" value="F:4 iron, 4 sulfur cluster binding"/>
    <property type="evidence" value="ECO:0007669"/>
    <property type="project" value="UniProtKB-KW"/>
</dbReference>
<gene>
    <name evidence="10" type="ORF">C1877_10215</name>
</gene>
<evidence type="ECO:0000259" key="9">
    <source>
        <dbReference type="PROSITE" id="PS51669"/>
    </source>
</evidence>
<sequence length="909" mass="99668">MSKESVSISRRGFVAGAGAAALGAGMAGTIAGCAPKGEKKPDEASLSVQQAYDPEAGEWIPTTCNMCFNNCSIKARVIDGVVVELTGNPDSSIGRGHICGKGAAGIMQLYDPNRVTKPLKRTNPKKGFDEDPGWEEISWDEAYELVDKHVKEAIERSGPHAVTGMSMVASQIGSLVRHTALGVIYGNAEGSCSDICGAGVHQLEYFFTGTGNARPDYTNCNYVIQFGTNAGTATRHGFNMTVEPFAERRKNGLRHVVFDPHMGAAGEKADLWVPLRPGTDAAVALAIAYVLVHEENLIDREFLTNRTNGPSLVDLETKRIVFDEKTGHSLYMDADGAAKPYDQCSAPQLEGSFEVDGKQCSTGFTLYKEHLRTYTPEYQEGITTVPAATVRQIAKELGEAACIGQTTQIDGVTLPYRPAAVDAFSGITRHKHAFLTCWAVFSLNNLIGATNAVGGFCGFDPICNGWTDSNPNMSWRPGLWEPEGLIDCAGLLLAFPNSYYKKVYESDYTPTTMGMMELQPISEDNHFEHIAQAHPDLYHTQAAEVALCYACNPIKWWGNYDEQAEIFKGYQYVVGIDMFLNESSYFYDVFLPECCYLERTEPLPHASGNHRVIGGLENPWTVPVWQKVVEPKDGAPSSWELFSELASRAGKNAEFIATLNGMFRVKDEYSVPLDQKLDVEAFADSILKSNIDEKHDFAWLKEHAVYDHPRTVDEVYIWANGDPGRVPLYFDFMLEAKGKVEAKAAELGIPWETEDYQALPDWKPGCGHEVVDHAFDILPVYYTDAINTDSWLMENPYINEINEANPYGYTIEINAATAAAKGLATGDKVRLVTTEGVSVEGVLATSEGVHAECVAVIGGHWGSKSAYMPNAKDKGVPVVHLVPGQTPDRMDHVCSAFDQCVRIKIEKIA</sequence>
<dbReference type="SUPFAM" id="SSF53706">
    <property type="entry name" value="Formate dehydrogenase/DMSO reductase, domains 1-3"/>
    <property type="match status" value="1"/>
</dbReference>
<dbReference type="InterPro" id="IPR006656">
    <property type="entry name" value="Mopterin_OxRdtase"/>
</dbReference>
<evidence type="ECO:0000256" key="6">
    <source>
        <dbReference type="ARBA" id="ARBA00023002"/>
    </source>
</evidence>
<evidence type="ECO:0000256" key="2">
    <source>
        <dbReference type="ARBA" id="ARBA00022485"/>
    </source>
</evidence>
<evidence type="ECO:0000256" key="1">
    <source>
        <dbReference type="ARBA" id="ARBA00010312"/>
    </source>
</evidence>
<evidence type="ECO:0000256" key="3">
    <source>
        <dbReference type="ARBA" id="ARBA00022505"/>
    </source>
</evidence>
<dbReference type="SMART" id="SM00926">
    <property type="entry name" value="Molybdop_Fe4S4"/>
    <property type="match status" value="1"/>
</dbReference>
<evidence type="ECO:0000313" key="10">
    <source>
        <dbReference type="EMBL" id="RDB64263.1"/>
    </source>
</evidence>
<dbReference type="AlphaFoldDB" id="A0A369LXK4"/>
<dbReference type="PANTHER" id="PTHR43742:SF9">
    <property type="entry name" value="TETRATHIONATE REDUCTASE SUBUNIT A"/>
    <property type="match status" value="1"/>
</dbReference>
<dbReference type="GeneID" id="78360066"/>
<dbReference type="EMBL" id="PPTS01000006">
    <property type="protein sequence ID" value="RDB64263.1"/>
    <property type="molecule type" value="Genomic_DNA"/>
</dbReference>
<dbReference type="Gene3D" id="2.20.25.90">
    <property type="entry name" value="ADC-like domains"/>
    <property type="match status" value="1"/>
</dbReference>
<dbReference type="InterPro" id="IPR050612">
    <property type="entry name" value="Prok_Mopterin_Oxidored"/>
</dbReference>
<accession>A0A369LXK4</accession>
<proteinExistence type="inferred from homology"/>
<dbReference type="GO" id="GO:0016491">
    <property type="term" value="F:oxidoreductase activity"/>
    <property type="evidence" value="ECO:0007669"/>
    <property type="project" value="UniProtKB-KW"/>
</dbReference>
<dbReference type="Pfam" id="PF01568">
    <property type="entry name" value="Molydop_binding"/>
    <property type="match status" value="1"/>
</dbReference>
<dbReference type="Proteomes" id="UP000254000">
    <property type="component" value="Unassembled WGS sequence"/>
</dbReference>
<dbReference type="InterPro" id="IPR009010">
    <property type="entry name" value="Asp_de-COase-like_dom_sf"/>
</dbReference>
<dbReference type="GO" id="GO:0046872">
    <property type="term" value="F:metal ion binding"/>
    <property type="evidence" value="ECO:0007669"/>
    <property type="project" value="UniProtKB-KW"/>
</dbReference>
<evidence type="ECO:0000256" key="5">
    <source>
        <dbReference type="ARBA" id="ARBA00022729"/>
    </source>
</evidence>
<dbReference type="PANTHER" id="PTHR43742">
    <property type="entry name" value="TRIMETHYLAMINE-N-OXIDE REDUCTASE"/>
    <property type="match status" value="1"/>
</dbReference>
<dbReference type="RefSeq" id="WP_114569185.1">
    <property type="nucleotide sequence ID" value="NZ_CABMMS010000006.1"/>
</dbReference>
<evidence type="ECO:0000256" key="7">
    <source>
        <dbReference type="ARBA" id="ARBA00023004"/>
    </source>
</evidence>
<feature type="domain" description="4Fe-4S Mo/W bis-MGD-type" evidence="9">
    <location>
        <begin position="57"/>
        <end position="113"/>
    </location>
</feature>
<keyword evidence="3" id="KW-0500">Molybdenum</keyword>
<evidence type="ECO:0000256" key="8">
    <source>
        <dbReference type="ARBA" id="ARBA00023014"/>
    </source>
</evidence>
<name>A0A369LXK4_9ACTN</name>
<dbReference type="Gene3D" id="2.40.40.20">
    <property type="match status" value="1"/>
</dbReference>
<dbReference type="Pfam" id="PF00384">
    <property type="entry name" value="Molybdopterin"/>
    <property type="match status" value="1"/>
</dbReference>
<organism evidence="10 11">
    <name type="scientific">Gordonibacter pamelaeae</name>
    <dbReference type="NCBI Taxonomy" id="471189"/>
    <lineage>
        <taxon>Bacteria</taxon>
        <taxon>Bacillati</taxon>
        <taxon>Actinomycetota</taxon>
        <taxon>Coriobacteriia</taxon>
        <taxon>Eggerthellales</taxon>
        <taxon>Eggerthellaceae</taxon>
        <taxon>Gordonibacter</taxon>
    </lineage>
</organism>
<comment type="caution">
    <text evidence="10">The sequence shown here is derived from an EMBL/GenBank/DDBJ whole genome shotgun (WGS) entry which is preliminary data.</text>
</comment>